<evidence type="ECO:0008006" key="4">
    <source>
        <dbReference type="Google" id="ProtNLM"/>
    </source>
</evidence>
<sequence precursor="true">MIQRVFNIALLFSFCVMLNAHADTPIEAHRLDARLDGVWILNSMQRGGEKVEGDDLPVRMRGTTRTIKGNQMILARGGAPRQLKCTITVDTSTKPHQMDISVEKDGKVQVLKCIYEIKEDQLRIAENVTGRPETFTPDPSATRTLVTTYVRQRQSSR</sequence>
<feature type="chain" id="PRO_5023081577" description="TIGR03067 domain-containing protein" evidence="1">
    <location>
        <begin position="23"/>
        <end position="157"/>
    </location>
</feature>
<feature type="signal peptide" evidence="1">
    <location>
        <begin position="1"/>
        <end position="22"/>
    </location>
</feature>
<protein>
    <recommendedName>
        <fullName evidence="4">TIGR03067 domain-containing protein</fullName>
    </recommendedName>
</protein>
<evidence type="ECO:0000313" key="2">
    <source>
        <dbReference type="EMBL" id="TWU39222.1"/>
    </source>
</evidence>
<organism evidence="2 3">
    <name type="scientific">Novipirellula artificiosorum</name>
    <dbReference type="NCBI Taxonomy" id="2528016"/>
    <lineage>
        <taxon>Bacteria</taxon>
        <taxon>Pseudomonadati</taxon>
        <taxon>Planctomycetota</taxon>
        <taxon>Planctomycetia</taxon>
        <taxon>Pirellulales</taxon>
        <taxon>Pirellulaceae</taxon>
        <taxon>Novipirellula</taxon>
    </lineage>
</organism>
<dbReference type="Proteomes" id="UP000319143">
    <property type="component" value="Unassembled WGS sequence"/>
</dbReference>
<dbReference type="NCBIfam" id="TIGR03067">
    <property type="entry name" value="Planc_TIGR03067"/>
    <property type="match status" value="1"/>
</dbReference>
<dbReference type="AlphaFoldDB" id="A0A5C6DRE3"/>
<comment type="caution">
    <text evidence="2">The sequence shown here is derived from an EMBL/GenBank/DDBJ whole genome shotgun (WGS) entry which is preliminary data.</text>
</comment>
<accession>A0A5C6DRE3</accession>
<dbReference type="OrthoDB" id="283059at2"/>
<proteinExistence type="predicted"/>
<keyword evidence="3" id="KW-1185">Reference proteome</keyword>
<reference evidence="2 3" key="1">
    <citation type="submission" date="2019-02" db="EMBL/GenBank/DDBJ databases">
        <title>Deep-cultivation of Planctomycetes and their phenomic and genomic characterization uncovers novel biology.</title>
        <authorList>
            <person name="Wiegand S."/>
            <person name="Jogler M."/>
            <person name="Boedeker C."/>
            <person name="Pinto D."/>
            <person name="Vollmers J."/>
            <person name="Rivas-Marin E."/>
            <person name="Kohn T."/>
            <person name="Peeters S.H."/>
            <person name="Heuer A."/>
            <person name="Rast P."/>
            <person name="Oberbeckmann S."/>
            <person name="Bunk B."/>
            <person name="Jeske O."/>
            <person name="Meyerdierks A."/>
            <person name="Storesund J.E."/>
            <person name="Kallscheuer N."/>
            <person name="Luecker S."/>
            <person name="Lage O.M."/>
            <person name="Pohl T."/>
            <person name="Merkel B.J."/>
            <person name="Hornburger P."/>
            <person name="Mueller R.-W."/>
            <person name="Bruemmer F."/>
            <person name="Labrenz M."/>
            <person name="Spormann A.M."/>
            <person name="Op Den Camp H."/>
            <person name="Overmann J."/>
            <person name="Amann R."/>
            <person name="Jetten M.S.M."/>
            <person name="Mascher T."/>
            <person name="Medema M.H."/>
            <person name="Devos D.P."/>
            <person name="Kaster A.-K."/>
            <person name="Ovreas L."/>
            <person name="Rohde M."/>
            <person name="Galperin M.Y."/>
            <person name="Jogler C."/>
        </authorList>
    </citation>
    <scope>NUCLEOTIDE SEQUENCE [LARGE SCALE GENOMIC DNA]</scope>
    <source>
        <strain evidence="2 3">Poly41</strain>
    </source>
</reference>
<dbReference type="InterPro" id="IPR017504">
    <property type="entry name" value="CHP03067_Planctomycetes"/>
</dbReference>
<evidence type="ECO:0000313" key="3">
    <source>
        <dbReference type="Proteomes" id="UP000319143"/>
    </source>
</evidence>
<name>A0A5C6DRE3_9BACT</name>
<gene>
    <name evidence="2" type="ORF">Poly41_20440</name>
</gene>
<evidence type="ECO:0000256" key="1">
    <source>
        <dbReference type="SAM" id="SignalP"/>
    </source>
</evidence>
<dbReference type="EMBL" id="SJPV01000003">
    <property type="protein sequence ID" value="TWU39222.1"/>
    <property type="molecule type" value="Genomic_DNA"/>
</dbReference>
<keyword evidence="1" id="KW-0732">Signal</keyword>